<dbReference type="SUPFAM" id="SSF55811">
    <property type="entry name" value="Nudix"/>
    <property type="match status" value="1"/>
</dbReference>
<dbReference type="STRING" id="1349421.OI18_00595"/>
<dbReference type="RefSeq" id="WP_039136113.1">
    <property type="nucleotide sequence ID" value="NZ_JSVC01000001.1"/>
</dbReference>
<dbReference type="InterPro" id="IPR054105">
    <property type="entry name" value="WHD_NrtR"/>
</dbReference>
<evidence type="ECO:0000313" key="3">
    <source>
        <dbReference type="Proteomes" id="UP000031408"/>
    </source>
</evidence>
<dbReference type="Gene3D" id="3.90.79.10">
    <property type="entry name" value="Nucleoside Triphosphate Pyrophosphohydrolase"/>
    <property type="match status" value="1"/>
</dbReference>
<dbReference type="InterPro" id="IPR036388">
    <property type="entry name" value="WH-like_DNA-bd_sf"/>
</dbReference>
<accession>A0A0C1IPY3</accession>
<gene>
    <name evidence="2" type="ORF">OI18_00595</name>
</gene>
<protein>
    <submittedName>
        <fullName evidence="2">DNA mismatch repair protein MutT</fullName>
    </submittedName>
</protein>
<dbReference type="PROSITE" id="PS51462">
    <property type="entry name" value="NUDIX"/>
    <property type="match status" value="1"/>
</dbReference>
<dbReference type="SUPFAM" id="SSF46785">
    <property type="entry name" value="Winged helix' DNA-binding domain"/>
    <property type="match status" value="1"/>
</dbReference>
<feature type="domain" description="Nudix hydrolase" evidence="1">
    <location>
        <begin position="11"/>
        <end position="142"/>
    </location>
</feature>
<comment type="caution">
    <text evidence="2">The sequence shown here is derived from an EMBL/GenBank/DDBJ whole genome shotgun (WGS) entry which is preliminary data.</text>
</comment>
<sequence length="229" mass="26353">MARIDYKHHDKILLAVDCIIFGFDGSGLKALLVKRGLEPEMGKWSLMGGFANKEEGIDQAAARILVQLTGMDKIYMEQLHCFGDVDRDPGGRVVSIAYFALIKIEESNGETLDLHNAKWFDLKKLPTMIFDHKQMVRLAKERLQQKVANHPIGFELLPNKFTLQQLQGLYEAVYETSFDKRNFTRKILSLGILQRLDEKEKESSKKGAFYYVFDKKKYKQLESEGIKMI</sequence>
<dbReference type="PANTHER" id="PTHR43736">
    <property type="entry name" value="ADP-RIBOSE PYROPHOSPHATASE"/>
    <property type="match status" value="1"/>
</dbReference>
<dbReference type="Pfam" id="PF21906">
    <property type="entry name" value="WHD_NrtR"/>
    <property type="match status" value="1"/>
</dbReference>
<dbReference type="Pfam" id="PF00293">
    <property type="entry name" value="NUDIX"/>
    <property type="match status" value="1"/>
</dbReference>
<dbReference type="CDD" id="cd18873">
    <property type="entry name" value="NUDIX_NadM_like"/>
    <property type="match status" value="1"/>
</dbReference>
<reference evidence="2 3" key="1">
    <citation type="submission" date="2014-11" db="EMBL/GenBank/DDBJ databases">
        <title>Genome sequence of Flavihumibacter solisilvae 3-3.</title>
        <authorList>
            <person name="Zhou G."/>
            <person name="Li M."/>
            <person name="Wang G."/>
        </authorList>
    </citation>
    <scope>NUCLEOTIDE SEQUENCE [LARGE SCALE GENOMIC DNA]</scope>
    <source>
        <strain evidence="2 3">3-3</strain>
    </source>
</reference>
<evidence type="ECO:0000259" key="1">
    <source>
        <dbReference type="PROSITE" id="PS51462"/>
    </source>
</evidence>
<dbReference type="EMBL" id="JSVC01000001">
    <property type="protein sequence ID" value="KIC96295.1"/>
    <property type="molecule type" value="Genomic_DNA"/>
</dbReference>
<proteinExistence type="predicted"/>
<evidence type="ECO:0000313" key="2">
    <source>
        <dbReference type="EMBL" id="KIC96295.1"/>
    </source>
</evidence>
<dbReference type="Proteomes" id="UP000031408">
    <property type="component" value="Unassembled WGS sequence"/>
</dbReference>
<dbReference type="InterPro" id="IPR015797">
    <property type="entry name" value="NUDIX_hydrolase-like_dom_sf"/>
</dbReference>
<name>A0A0C1IPY3_9BACT</name>
<dbReference type="AlphaFoldDB" id="A0A0C1IPY3"/>
<dbReference type="OrthoDB" id="9786141at2"/>
<dbReference type="InterPro" id="IPR036390">
    <property type="entry name" value="WH_DNA-bd_sf"/>
</dbReference>
<dbReference type="PANTHER" id="PTHR43736:SF4">
    <property type="entry name" value="SLR1690 PROTEIN"/>
    <property type="match status" value="1"/>
</dbReference>
<keyword evidence="3" id="KW-1185">Reference proteome</keyword>
<dbReference type="Gene3D" id="1.10.10.10">
    <property type="entry name" value="Winged helix-like DNA-binding domain superfamily/Winged helix DNA-binding domain"/>
    <property type="match status" value="1"/>
</dbReference>
<dbReference type="InterPro" id="IPR000086">
    <property type="entry name" value="NUDIX_hydrolase_dom"/>
</dbReference>
<organism evidence="2 3">
    <name type="scientific">Flavihumibacter solisilvae</name>
    <dbReference type="NCBI Taxonomy" id="1349421"/>
    <lineage>
        <taxon>Bacteria</taxon>
        <taxon>Pseudomonadati</taxon>
        <taxon>Bacteroidota</taxon>
        <taxon>Chitinophagia</taxon>
        <taxon>Chitinophagales</taxon>
        <taxon>Chitinophagaceae</taxon>
        <taxon>Flavihumibacter</taxon>
    </lineage>
</organism>